<evidence type="ECO:0000259" key="2">
    <source>
        <dbReference type="Pfam" id="PF13460"/>
    </source>
</evidence>
<proteinExistence type="inferred from homology"/>
<comment type="caution">
    <text evidence="3">The sequence shown here is derived from an EMBL/GenBank/DDBJ whole genome shotgun (WGS) entry which is preliminary data.</text>
</comment>
<sequence>MTSYAVLGATGSTGSSLVKVLQQRQDVSVNTLVRSKAKLYRTIPGIEKDSKFEVYEGSITDLDVLTDCIRDTRSVFLAVAENTNKPGCTIAQDTATSVLAALKRLRHEKPGCELPLLIVLSSSSISEKLSRDLPKLLHSFLMKGASYIYDDLRKAESLLRAQETWGVKTVFIKPGGLVHDAQKGHELSTERQQTFLGFLDLAAGMVEVADAKKGTWDMQDVSVVPTAKNVKVEWRVPLFLLQGMLCHYFPWVYPYIFG</sequence>
<gene>
    <name evidence="3" type="ORF">LTR97_008472</name>
</gene>
<dbReference type="PANTHER" id="PTHR15020">
    <property type="entry name" value="FLAVIN REDUCTASE-RELATED"/>
    <property type="match status" value="1"/>
</dbReference>
<organism evidence="3 4">
    <name type="scientific">Elasticomyces elasticus</name>
    <dbReference type="NCBI Taxonomy" id="574655"/>
    <lineage>
        <taxon>Eukaryota</taxon>
        <taxon>Fungi</taxon>
        <taxon>Dikarya</taxon>
        <taxon>Ascomycota</taxon>
        <taxon>Pezizomycotina</taxon>
        <taxon>Dothideomycetes</taxon>
        <taxon>Dothideomycetidae</taxon>
        <taxon>Mycosphaerellales</taxon>
        <taxon>Teratosphaeriaceae</taxon>
        <taxon>Elasticomyces</taxon>
    </lineage>
</organism>
<dbReference type="InterPro" id="IPR016040">
    <property type="entry name" value="NAD(P)-bd_dom"/>
</dbReference>
<dbReference type="PANTHER" id="PTHR15020:SF50">
    <property type="entry name" value="UPF0659 PROTEIN YMR090W"/>
    <property type="match status" value="1"/>
</dbReference>
<dbReference type="InterPro" id="IPR036291">
    <property type="entry name" value="NAD(P)-bd_dom_sf"/>
</dbReference>
<dbReference type="Proteomes" id="UP001310594">
    <property type="component" value="Unassembled WGS sequence"/>
</dbReference>
<comment type="similarity">
    <text evidence="1">Belongs to the avfA family.</text>
</comment>
<dbReference type="Pfam" id="PF13460">
    <property type="entry name" value="NAD_binding_10"/>
    <property type="match status" value="1"/>
</dbReference>
<protein>
    <recommendedName>
        <fullName evidence="2">NAD(P)-binding domain-containing protein</fullName>
    </recommendedName>
</protein>
<reference evidence="3" key="1">
    <citation type="submission" date="2023-08" db="EMBL/GenBank/DDBJ databases">
        <title>Black Yeasts Isolated from many extreme environments.</title>
        <authorList>
            <person name="Coleine C."/>
            <person name="Stajich J.E."/>
            <person name="Selbmann L."/>
        </authorList>
    </citation>
    <scope>NUCLEOTIDE SEQUENCE</scope>
    <source>
        <strain evidence="3">CCFEE 5810</strain>
    </source>
</reference>
<dbReference type="AlphaFoldDB" id="A0AAN7W1T6"/>
<dbReference type="Gene3D" id="3.40.50.720">
    <property type="entry name" value="NAD(P)-binding Rossmann-like Domain"/>
    <property type="match status" value="1"/>
</dbReference>
<name>A0AAN7W1T6_9PEZI</name>
<evidence type="ECO:0000313" key="3">
    <source>
        <dbReference type="EMBL" id="KAK5696052.1"/>
    </source>
</evidence>
<dbReference type="SUPFAM" id="SSF51735">
    <property type="entry name" value="NAD(P)-binding Rossmann-fold domains"/>
    <property type="match status" value="1"/>
</dbReference>
<evidence type="ECO:0000313" key="4">
    <source>
        <dbReference type="Proteomes" id="UP001310594"/>
    </source>
</evidence>
<dbReference type="EMBL" id="JAVRQU010000013">
    <property type="protein sequence ID" value="KAK5696052.1"/>
    <property type="molecule type" value="Genomic_DNA"/>
</dbReference>
<accession>A0AAN7W1T6</accession>
<evidence type="ECO:0000256" key="1">
    <source>
        <dbReference type="ARBA" id="ARBA00038376"/>
    </source>
</evidence>
<feature type="domain" description="NAD(P)-binding" evidence="2">
    <location>
        <begin position="8"/>
        <end position="195"/>
    </location>
</feature>